<dbReference type="OrthoDB" id="272271at2759"/>
<dbReference type="PANTHER" id="PTHR11409">
    <property type="entry name" value="ADENOSINE DEAMINASE"/>
    <property type="match status" value="1"/>
</dbReference>
<dbReference type="AlphaFoldDB" id="A0A087UP48"/>
<proteinExistence type="inferred from homology"/>
<reference evidence="8 9" key="1">
    <citation type="submission" date="2013-11" db="EMBL/GenBank/DDBJ databases">
        <title>Genome sequencing of Stegodyphus mimosarum.</title>
        <authorList>
            <person name="Bechsgaard J."/>
        </authorList>
    </citation>
    <scope>NUCLEOTIDE SEQUENCE [LARGE SCALE GENOMIC DNA]</scope>
</reference>
<keyword evidence="5" id="KW-0378">Hydrolase</keyword>
<evidence type="ECO:0000259" key="7">
    <source>
        <dbReference type="Pfam" id="PF00962"/>
    </source>
</evidence>
<accession>A0A087UP48</accession>
<dbReference type="Proteomes" id="UP000054359">
    <property type="component" value="Unassembled WGS sequence"/>
</dbReference>
<keyword evidence="9" id="KW-1185">Reference proteome</keyword>
<feature type="domain" description="Adenosine deaminase" evidence="7">
    <location>
        <begin position="16"/>
        <end position="143"/>
    </location>
</feature>
<dbReference type="PANTHER" id="PTHR11409:SF43">
    <property type="entry name" value="ADENOSINE DEAMINASE"/>
    <property type="match status" value="1"/>
</dbReference>
<keyword evidence="4" id="KW-0479">Metal-binding</keyword>
<dbReference type="OMA" id="HEPANLA"/>
<comment type="cofactor">
    <cofactor evidence="1">
        <name>Zn(2+)</name>
        <dbReference type="ChEBI" id="CHEBI:29105"/>
    </cofactor>
</comment>
<comment type="similarity">
    <text evidence="2">Belongs to the metallo-dependent hydrolases superfamily. Adenosine and AMP deaminases family.</text>
</comment>
<dbReference type="InterPro" id="IPR006330">
    <property type="entry name" value="Ado/ade_deaminase"/>
</dbReference>
<dbReference type="GO" id="GO:0060169">
    <property type="term" value="P:negative regulation of adenosine receptor signaling pathway"/>
    <property type="evidence" value="ECO:0007669"/>
    <property type="project" value="TreeGrafter"/>
</dbReference>
<feature type="non-terminal residue" evidence="8">
    <location>
        <position position="144"/>
    </location>
</feature>
<dbReference type="InterPro" id="IPR032466">
    <property type="entry name" value="Metal_Hydrolase"/>
</dbReference>
<dbReference type="GO" id="GO:0004000">
    <property type="term" value="F:adenosine deaminase activity"/>
    <property type="evidence" value="ECO:0007669"/>
    <property type="project" value="TreeGrafter"/>
</dbReference>
<evidence type="ECO:0000256" key="5">
    <source>
        <dbReference type="ARBA" id="ARBA00022801"/>
    </source>
</evidence>
<dbReference type="EC" id="3.5.4.4" evidence="3"/>
<dbReference type="GO" id="GO:0009897">
    <property type="term" value="C:external side of plasma membrane"/>
    <property type="evidence" value="ECO:0007669"/>
    <property type="project" value="TreeGrafter"/>
</dbReference>
<evidence type="ECO:0000256" key="2">
    <source>
        <dbReference type="ARBA" id="ARBA00006676"/>
    </source>
</evidence>
<dbReference type="SUPFAM" id="SSF51556">
    <property type="entry name" value="Metallo-dependent hydrolases"/>
    <property type="match status" value="1"/>
</dbReference>
<dbReference type="GO" id="GO:0005829">
    <property type="term" value="C:cytosol"/>
    <property type="evidence" value="ECO:0007669"/>
    <property type="project" value="TreeGrafter"/>
</dbReference>
<sequence>MSQFIEFDPAKQPRYKIELHVHLDGSVRLTTVWELAKKKGIDLKVETLEGLYDECSIKGPSTLAKFLKPFSIIEPCIVGDPLAIERIAYEYCEDAVSQGILYAEVRYCPHLFSSMHGVTGGGQLDPLTPREVVMCVNRGLSRGA</sequence>
<dbReference type="Pfam" id="PF00962">
    <property type="entry name" value="A_deaminase"/>
    <property type="match status" value="1"/>
</dbReference>
<dbReference type="InterPro" id="IPR001365">
    <property type="entry name" value="A_deaminase_dom"/>
</dbReference>
<evidence type="ECO:0000256" key="6">
    <source>
        <dbReference type="ARBA" id="ARBA00022833"/>
    </source>
</evidence>
<dbReference type="STRING" id="407821.A0A087UP48"/>
<dbReference type="GO" id="GO:0006154">
    <property type="term" value="P:adenosine catabolic process"/>
    <property type="evidence" value="ECO:0007669"/>
    <property type="project" value="TreeGrafter"/>
</dbReference>
<dbReference type="EMBL" id="KK120832">
    <property type="protein sequence ID" value="KFM79137.1"/>
    <property type="molecule type" value="Genomic_DNA"/>
</dbReference>
<evidence type="ECO:0000313" key="8">
    <source>
        <dbReference type="EMBL" id="KFM79137.1"/>
    </source>
</evidence>
<keyword evidence="6" id="KW-0862">Zinc</keyword>
<evidence type="ECO:0000313" key="9">
    <source>
        <dbReference type="Proteomes" id="UP000054359"/>
    </source>
</evidence>
<dbReference type="GO" id="GO:0046872">
    <property type="term" value="F:metal ion binding"/>
    <property type="evidence" value="ECO:0007669"/>
    <property type="project" value="UniProtKB-KW"/>
</dbReference>
<evidence type="ECO:0000256" key="1">
    <source>
        <dbReference type="ARBA" id="ARBA00001947"/>
    </source>
</evidence>
<protein>
    <recommendedName>
        <fullName evidence="3">adenosine deaminase</fullName>
        <ecNumber evidence="3">3.5.4.4</ecNumber>
    </recommendedName>
</protein>
<dbReference type="Gene3D" id="3.20.20.140">
    <property type="entry name" value="Metal-dependent hydrolases"/>
    <property type="match status" value="1"/>
</dbReference>
<dbReference type="GO" id="GO:0043103">
    <property type="term" value="P:hypoxanthine salvage"/>
    <property type="evidence" value="ECO:0007669"/>
    <property type="project" value="TreeGrafter"/>
</dbReference>
<dbReference type="GO" id="GO:0046103">
    <property type="term" value="P:inosine biosynthetic process"/>
    <property type="evidence" value="ECO:0007669"/>
    <property type="project" value="TreeGrafter"/>
</dbReference>
<gene>
    <name evidence="8" type="ORF">X975_25646</name>
</gene>
<name>A0A087UP48_STEMI</name>
<evidence type="ECO:0000256" key="4">
    <source>
        <dbReference type="ARBA" id="ARBA00022723"/>
    </source>
</evidence>
<evidence type="ECO:0000256" key="3">
    <source>
        <dbReference type="ARBA" id="ARBA00012784"/>
    </source>
</evidence>
<organism evidence="8 9">
    <name type="scientific">Stegodyphus mimosarum</name>
    <name type="common">African social velvet spider</name>
    <dbReference type="NCBI Taxonomy" id="407821"/>
    <lineage>
        <taxon>Eukaryota</taxon>
        <taxon>Metazoa</taxon>
        <taxon>Ecdysozoa</taxon>
        <taxon>Arthropoda</taxon>
        <taxon>Chelicerata</taxon>
        <taxon>Arachnida</taxon>
        <taxon>Araneae</taxon>
        <taxon>Araneomorphae</taxon>
        <taxon>Entelegynae</taxon>
        <taxon>Eresoidea</taxon>
        <taxon>Eresidae</taxon>
        <taxon>Stegodyphus</taxon>
    </lineage>
</organism>